<evidence type="ECO:0000313" key="1">
    <source>
        <dbReference type="EMBL" id="PON31727.1"/>
    </source>
</evidence>
<proteinExistence type="predicted"/>
<dbReference type="AlphaFoldDB" id="A0A2P5A5A3"/>
<protein>
    <submittedName>
        <fullName evidence="1">Uncharacterized protein</fullName>
    </submittedName>
</protein>
<sequence length="30" mass="3631">MKYTMYISINDKVFALCSLLNIYVYLLRIE</sequence>
<name>A0A2P5A5A3_PARAD</name>
<organism evidence="1 2">
    <name type="scientific">Parasponia andersonii</name>
    <name type="common">Sponia andersonii</name>
    <dbReference type="NCBI Taxonomy" id="3476"/>
    <lineage>
        <taxon>Eukaryota</taxon>
        <taxon>Viridiplantae</taxon>
        <taxon>Streptophyta</taxon>
        <taxon>Embryophyta</taxon>
        <taxon>Tracheophyta</taxon>
        <taxon>Spermatophyta</taxon>
        <taxon>Magnoliopsida</taxon>
        <taxon>eudicotyledons</taxon>
        <taxon>Gunneridae</taxon>
        <taxon>Pentapetalae</taxon>
        <taxon>rosids</taxon>
        <taxon>fabids</taxon>
        <taxon>Rosales</taxon>
        <taxon>Cannabaceae</taxon>
        <taxon>Parasponia</taxon>
    </lineage>
</organism>
<dbReference type="EMBL" id="JXTB01000942">
    <property type="protein sequence ID" value="PON31727.1"/>
    <property type="molecule type" value="Genomic_DNA"/>
</dbReference>
<accession>A0A2P5A5A3</accession>
<reference evidence="2" key="1">
    <citation type="submission" date="2016-06" db="EMBL/GenBank/DDBJ databases">
        <title>Parallel loss of symbiosis genes in relatives of nitrogen-fixing non-legume Parasponia.</title>
        <authorList>
            <person name="Van Velzen R."/>
            <person name="Holmer R."/>
            <person name="Bu F."/>
            <person name="Rutten L."/>
            <person name="Van Zeijl A."/>
            <person name="Liu W."/>
            <person name="Santuari L."/>
            <person name="Cao Q."/>
            <person name="Sharma T."/>
            <person name="Shen D."/>
            <person name="Roswanjaya Y."/>
            <person name="Wardhani T."/>
            <person name="Kalhor M.S."/>
            <person name="Jansen J."/>
            <person name="Van den Hoogen J."/>
            <person name="Gungor B."/>
            <person name="Hartog M."/>
            <person name="Hontelez J."/>
            <person name="Verver J."/>
            <person name="Yang W.-C."/>
            <person name="Schijlen E."/>
            <person name="Repin R."/>
            <person name="Schilthuizen M."/>
            <person name="Schranz E."/>
            <person name="Heidstra R."/>
            <person name="Miyata K."/>
            <person name="Fedorova E."/>
            <person name="Kohlen W."/>
            <person name="Bisseling T."/>
            <person name="Smit S."/>
            <person name="Geurts R."/>
        </authorList>
    </citation>
    <scope>NUCLEOTIDE SEQUENCE [LARGE SCALE GENOMIC DNA]</scope>
    <source>
        <strain evidence="2">cv. WU1-14</strain>
    </source>
</reference>
<keyword evidence="2" id="KW-1185">Reference proteome</keyword>
<gene>
    <name evidence="1" type="ORF">PanWU01x14_367470</name>
</gene>
<comment type="caution">
    <text evidence="1">The sequence shown here is derived from an EMBL/GenBank/DDBJ whole genome shotgun (WGS) entry which is preliminary data.</text>
</comment>
<evidence type="ECO:0000313" key="2">
    <source>
        <dbReference type="Proteomes" id="UP000237105"/>
    </source>
</evidence>
<dbReference type="Proteomes" id="UP000237105">
    <property type="component" value="Unassembled WGS sequence"/>
</dbReference>